<reference evidence="2" key="1">
    <citation type="submission" date="2018-11" db="EMBL/GenBank/DDBJ databases">
        <authorList>
            <consortium name="Pathogen Informatics"/>
        </authorList>
    </citation>
    <scope>NUCLEOTIDE SEQUENCE</scope>
</reference>
<feature type="compositionally biased region" description="Polar residues" evidence="1">
    <location>
        <begin position="43"/>
        <end position="61"/>
    </location>
</feature>
<name>A0A448X529_9PLAT</name>
<evidence type="ECO:0000313" key="3">
    <source>
        <dbReference type="Proteomes" id="UP000784294"/>
    </source>
</evidence>
<feature type="region of interest" description="Disordered" evidence="1">
    <location>
        <begin position="40"/>
        <end position="69"/>
    </location>
</feature>
<protein>
    <submittedName>
        <fullName evidence="2">Uncharacterized protein</fullName>
    </submittedName>
</protein>
<dbReference type="Proteomes" id="UP000784294">
    <property type="component" value="Unassembled WGS sequence"/>
</dbReference>
<evidence type="ECO:0000313" key="2">
    <source>
        <dbReference type="EMBL" id="VEL28302.1"/>
    </source>
</evidence>
<keyword evidence="3" id="KW-1185">Reference proteome</keyword>
<proteinExistence type="predicted"/>
<dbReference type="EMBL" id="CAAALY010094021">
    <property type="protein sequence ID" value="VEL28302.1"/>
    <property type="molecule type" value="Genomic_DNA"/>
</dbReference>
<sequence>MNWEMVDRFGSRLVDLLSPNLHGLGQRQVGTFRPARVGLTFPRRTQTSLDKPDSGQISRPSSAGIRRSD</sequence>
<evidence type="ECO:0000256" key="1">
    <source>
        <dbReference type="SAM" id="MobiDB-lite"/>
    </source>
</evidence>
<gene>
    <name evidence="2" type="ORF">PXEA_LOCUS21742</name>
</gene>
<organism evidence="2 3">
    <name type="scientific">Protopolystoma xenopodis</name>
    <dbReference type="NCBI Taxonomy" id="117903"/>
    <lineage>
        <taxon>Eukaryota</taxon>
        <taxon>Metazoa</taxon>
        <taxon>Spiralia</taxon>
        <taxon>Lophotrochozoa</taxon>
        <taxon>Platyhelminthes</taxon>
        <taxon>Monogenea</taxon>
        <taxon>Polyopisthocotylea</taxon>
        <taxon>Polystomatidea</taxon>
        <taxon>Polystomatidae</taxon>
        <taxon>Protopolystoma</taxon>
    </lineage>
</organism>
<dbReference type="AlphaFoldDB" id="A0A448X529"/>
<comment type="caution">
    <text evidence="2">The sequence shown here is derived from an EMBL/GenBank/DDBJ whole genome shotgun (WGS) entry which is preliminary data.</text>
</comment>
<accession>A0A448X529</accession>